<dbReference type="AlphaFoldDB" id="A0A164YGV3"/>
<dbReference type="InterPro" id="IPR012340">
    <property type="entry name" value="NA-bd_OB-fold"/>
</dbReference>
<reference evidence="2" key="2">
    <citation type="submission" date="2022-03" db="EMBL/GenBank/DDBJ databases">
        <title>Draft title - Genomic analysis of global carrot germplasm unveils the trajectory of domestication and the origin of high carotenoid orange carrot.</title>
        <authorList>
            <person name="Iorizzo M."/>
            <person name="Ellison S."/>
            <person name="Senalik D."/>
            <person name="Macko-Podgorni A."/>
            <person name="Grzebelus D."/>
            <person name="Bostan H."/>
            <person name="Rolling W."/>
            <person name="Curaba J."/>
            <person name="Simon P."/>
        </authorList>
    </citation>
    <scope>NUCLEOTIDE SEQUENCE</scope>
    <source>
        <tissue evidence="2">Leaf</tissue>
    </source>
</reference>
<keyword evidence="3" id="KW-1185">Reference proteome</keyword>
<feature type="region of interest" description="Disordered" evidence="1">
    <location>
        <begin position="268"/>
        <end position="291"/>
    </location>
</feature>
<reference evidence="2" key="1">
    <citation type="journal article" date="2016" name="Nat. Genet.">
        <title>A high-quality carrot genome assembly provides new insights into carotenoid accumulation and asterid genome evolution.</title>
        <authorList>
            <person name="Iorizzo M."/>
            <person name="Ellison S."/>
            <person name="Senalik D."/>
            <person name="Zeng P."/>
            <person name="Satapoomin P."/>
            <person name="Huang J."/>
            <person name="Bowman M."/>
            <person name="Iovene M."/>
            <person name="Sanseverino W."/>
            <person name="Cavagnaro P."/>
            <person name="Yildiz M."/>
            <person name="Macko-Podgorni A."/>
            <person name="Moranska E."/>
            <person name="Grzebelus E."/>
            <person name="Grzebelus D."/>
            <person name="Ashrafi H."/>
            <person name="Zheng Z."/>
            <person name="Cheng S."/>
            <person name="Spooner D."/>
            <person name="Van Deynze A."/>
            <person name="Simon P."/>
        </authorList>
    </citation>
    <scope>NUCLEOTIDE SEQUENCE</scope>
    <source>
        <tissue evidence="2">Leaf</tissue>
    </source>
</reference>
<accession>A0A164YGV3</accession>
<dbReference type="InterPro" id="IPR013955">
    <property type="entry name" value="Rep_factor-A_C"/>
</dbReference>
<evidence type="ECO:0000313" key="2">
    <source>
        <dbReference type="EMBL" id="WOH00954.1"/>
    </source>
</evidence>
<dbReference type="Gene3D" id="2.40.50.140">
    <property type="entry name" value="Nucleic acid-binding proteins"/>
    <property type="match status" value="2"/>
</dbReference>
<dbReference type="EMBL" id="CP093347">
    <property type="protein sequence ID" value="WOH00954.1"/>
    <property type="molecule type" value="Genomic_DNA"/>
</dbReference>
<dbReference type="SUPFAM" id="SSF50249">
    <property type="entry name" value="Nucleic acid-binding proteins"/>
    <property type="match status" value="1"/>
</dbReference>
<name>A0A164YGV3_DAUCS</name>
<dbReference type="PANTHER" id="PTHR47165">
    <property type="entry name" value="OS03G0429900 PROTEIN"/>
    <property type="match status" value="1"/>
</dbReference>
<evidence type="ECO:0000256" key="1">
    <source>
        <dbReference type="SAM" id="MobiDB-lite"/>
    </source>
</evidence>
<gene>
    <name evidence="2" type="ORF">DCAR_0520331</name>
</gene>
<dbReference type="Pfam" id="PF08646">
    <property type="entry name" value="Rep_fac-A_C"/>
    <property type="match status" value="1"/>
</dbReference>
<evidence type="ECO:0000313" key="3">
    <source>
        <dbReference type="Proteomes" id="UP000077755"/>
    </source>
</evidence>
<dbReference type="PANTHER" id="PTHR47165:SF4">
    <property type="entry name" value="OS03G0429900 PROTEIN"/>
    <property type="match status" value="1"/>
</dbReference>
<dbReference type="Proteomes" id="UP000077755">
    <property type="component" value="Chromosome 5"/>
</dbReference>
<sequence>MNVTFFGDLAVEFANSVKAIKDDTITVIIASAKVNEYEGIICLNNYPATRFYLNAKHPSVKKLKLRMSDPAYCANNLEPLPEQTPPLFSVEDIKKLPKEFIEKKVRCQITVKKVDEKSNWYDNVCTTCQAEVTTVEGRYRCIICSRNVPFLDKRFRIATLCNDTTGLIAIIFPDDEIQRIIGKNAFEVEDEKDYVITLTINERNVNKTINIYRATDISDLIEVLGNHSPPNLAAVSLTKEPLVTPAKPPVHNPAKAPIVENTNNATATHCHRDQPTYSKLNQQSEEPSEEE</sequence>
<dbReference type="Gramene" id="KZM94491">
    <property type="protein sequence ID" value="KZM94491"/>
    <property type="gene ID" value="DCAR_017734"/>
</dbReference>
<proteinExistence type="predicted"/>
<feature type="compositionally biased region" description="Polar residues" evidence="1">
    <location>
        <begin position="275"/>
        <end position="285"/>
    </location>
</feature>
<organism evidence="2 3">
    <name type="scientific">Daucus carota subsp. sativus</name>
    <name type="common">Carrot</name>
    <dbReference type="NCBI Taxonomy" id="79200"/>
    <lineage>
        <taxon>Eukaryota</taxon>
        <taxon>Viridiplantae</taxon>
        <taxon>Streptophyta</taxon>
        <taxon>Embryophyta</taxon>
        <taxon>Tracheophyta</taxon>
        <taxon>Spermatophyta</taxon>
        <taxon>Magnoliopsida</taxon>
        <taxon>eudicotyledons</taxon>
        <taxon>Gunneridae</taxon>
        <taxon>Pentapetalae</taxon>
        <taxon>asterids</taxon>
        <taxon>campanulids</taxon>
        <taxon>Apiales</taxon>
        <taxon>Apiaceae</taxon>
        <taxon>Apioideae</taxon>
        <taxon>Scandiceae</taxon>
        <taxon>Daucinae</taxon>
        <taxon>Daucus</taxon>
        <taxon>Daucus sect. Daucus</taxon>
    </lineage>
</organism>
<protein>
    <submittedName>
        <fullName evidence="2">Uncharacterized protein</fullName>
    </submittedName>
</protein>